<evidence type="ECO:0000256" key="14">
    <source>
        <dbReference type="PROSITE-ProRule" id="PRU00409"/>
    </source>
</evidence>
<dbReference type="InterPro" id="IPR001882">
    <property type="entry name" value="Biotin_BS"/>
</dbReference>
<evidence type="ECO:0000256" key="2">
    <source>
        <dbReference type="ARBA" id="ARBA00005060"/>
    </source>
</evidence>
<dbReference type="Proteomes" id="UP001205890">
    <property type="component" value="Unassembled WGS sequence"/>
</dbReference>
<keyword evidence="11" id="KW-0464">Manganese</keyword>
<dbReference type="InterPro" id="IPR011054">
    <property type="entry name" value="Rudment_hybrid_motif"/>
</dbReference>
<sequence length="667" mass="72082">MFTKILIANRGEIACRVIKTARRMGIKTVAVYSDADKDALHVEMADEAVHIGPAPAAQSYLQIERIVEACRATGAQAVHPGYGFLSERAAFAEALAQAGIAFIGPNPRAIEAMGDKIESKKAANAARVSTVPGHLGVIEDPEHAVRIADEIGYPVMIKASAGGGGKGMRIAFSADEVAEGFARSRSEAASSFGDDRVFIEKFIVDPRHIEIQVLGDKHGNVIYLGERECSIQRRNQKVIEEAPSPLLDEATRRKMGEQAVALAKAVGYDSAGTVEFVAGQDRSFYFLEMNTRLQVEHPVTELVTGIDLVEQMIRVAAGEELTIAQEDVRLNGWAVESRVYAEDPTRGFLPSTGRLVTYRPPEEGVRDGVTVRNDTGVYEGGEISIYYDPMIAKLVTHAPTRTEAIQAQARALDAFAIEGIRHNIPFLSALMAHERWVQGRLSTGFIAEEFHDGFKPAAPEGETAHLLAAVAASIDDRLNRRKRQISGQLRAATPFAFDTARVVALDDKRIAVDVEPEGDTLHVRFSPGHSHAVASEWRPGQPVWTGTVDGAAIAVQVRPILNGVTLAHAGVMAHARVYTRREAELAALMPEKVAGDTSKQLLCPMPGLVKAIAVTEGQEVKAGEILCIVEAMKMENVLRAERDGTISKLLAAEGDSLAVDAVIMEFA</sequence>
<dbReference type="InterPro" id="IPR041265">
    <property type="entry name" value="PCC_BT"/>
</dbReference>
<dbReference type="Gene3D" id="3.30.700.30">
    <property type="match status" value="1"/>
</dbReference>
<evidence type="ECO:0000256" key="12">
    <source>
        <dbReference type="ARBA" id="ARBA00023267"/>
    </source>
</evidence>
<comment type="caution">
    <text evidence="18">The sequence shown here is derived from an EMBL/GenBank/DDBJ whole genome shotgun (WGS) entry which is preliminary data.</text>
</comment>
<dbReference type="Pfam" id="PF02786">
    <property type="entry name" value="CPSase_L_D2"/>
    <property type="match status" value="1"/>
</dbReference>
<keyword evidence="9" id="KW-0442">Lipid degradation</keyword>
<feature type="domain" description="Lipoyl-binding" evidence="15">
    <location>
        <begin position="591"/>
        <end position="667"/>
    </location>
</feature>
<dbReference type="EMBL" id="JANCLU010000009">
    <property type="protein sequence ID" value="MCP8939018.1"/>
    <property type="molecule type" value="Genomic_DNA"/>
</dbReference>
<dbReference type="SUPFAM" id="SSF52440">
    <property type="entry name" value="PreATP-grasp domain"/>
    <property type="match status" value="1"/>
</dbReference>
<evidence type="ECO:0000256" key="1">
    <source>
        <dbReference type="ARBA" id="ARBA00001953"/>
    </source>
</evidence>
<evidence type="ECO:0000256" key="6">
    <source>
        <dbReference type="ARBA" id="ARBA00022741"/>
    </source>
</evidence>
<dbReference type="PROSITE" id="PS50975">
    <property type="entry name" value="ATP_GRASP"/>
    <property type="match status" value="1"/>
</dbReference>
<proteinExistence type="predicted"/>
<keyword evidence="4" id="KW-0436">Ligase</keyword>
<reference evidence="18 19" key="1">
    <citation type="submission" date="2022-07" db="EMBL/GenBank/DDBJ databases">
        <authorList>
            <person name="Li W.-J."/>
            <person name="Deng Q.-Q."/>
        </authorList>
    </citation>
    <scope>NUCLEOTIDE SEQUENCE [LARGE SCALE GENOMIC DNA]</scope>
    <source>
        <strain evidence="18 19">SYSU M60028</strain>
    </source>
</reference>
<evidence type="ECO:0000313" key="18">
    <source>
        <dbReference type="EMBL" id="MCP8939018.1"/>
    </source>
</evidence>
<dbReference type="PROSITE" id="PS50979">
    <property type="entry name" value="BC"/>
    <property type="match status" value="1"/>
</dbReference>
<evidence type="ECO:0000256" key="5">
    <source>
        <dbReference type="ARBA" id="ARBA00022723"/>
    </source>
</evidence>
<evidence type="ECO:0000259" key="15">
    <source>
        <dbReference type="PROSITE" id="PS50968"/>
    </source>
</evidence>
<keyword evidence="10" id="KW-0443">Lipid metabolism</keyword>
<evidence type="ECO:0000256" key="11">
    <source>
        <dbReference type="ARBA" id="ARBA00023211"/>
    </source>
</evidence>
<evidence type="ECO:0000256" key="3">
    <source>
        <dbReference type="ARBA" id="ARBA00013050"/>
    </source>
</evidence>
<dbReference type="PROSITE" id="PS50968">
    <property type="entry name" value="BIOTINYL_LIPOYL"/>
    <property type="match status" value="1"/>
</dbReference>
<dbReference type="EC" id="6.4.1.3" evidence="3"/>
<feature type="domain" description="Biotin carboxylation" evidence="17">
    <location>
        <begin position="1"/>
        <end position="451"/>
    </location>
</feature>
<keyword evidence="5" id="KW-0479">Metal-binding</keyword>
<dbReference type="SMART" id="SM00878">
    <property type="entry name" value="Biotin_carb_C"/>
    <property type="match status" value="1"/>
</dbReference>
<comment type="catalytic activity">
    <reaction evidence="13">
        <text>propanoyl-CoA + hydrogencarbonate + ATP = (S)-methylmalonyl-CoA + ADP + phosphate + H(+)</text>
        <dbReference type="Rhea" id="RHEA:23720"/>
        <dbReference type="ChEBI" id="CHEBI:15378"/>
        <dbReference type="ChEBI" id="CHEBI:17544"/>
        <dbReference type="ChEBI" id="CHEBI:30616"/>
        <dbReference type="ChEBI" id="CHEBI:43474"/>
        <dbReference type="ChEBI" id="CHEBI:57327"/>
        <dbReference type="ChEBI" id="CHEBI:57392"/>
        <dbReference type="ChEBI" id="CHEBI:456216"/>
        <dbReference type="EC" id="6.4.1.3"/>
    </reaction>
    <physiologicalReaction direction="left-to-right" evidence="13">
        <dbReference type="Rhea" id="RHEA:23721"/>
    </physiologicalReaction>
</comment>
<dbReference type="InterPro" id="IPR016185">
    <property type="entry name" value="PreATP-grasp_dom_sf"/>
</dbReference>
<evidence type="ECO:0000256" key="13">
    <source>
        <dbReference type="ARBA" id="ARBA00049495"/>
    </source>
</evidence>
<dbReference type="InterPro" id="IPR050856">
    <property type="entry name" value="Biotin_carboxylase_complex"/>
</dbReference>
<dbReference type="Gene3D" id="2.40.50.100">
    <property type="match status" value="1"/>
</dbReference>
<dbReference type="CDD" id="cd06850">
    <property type="entry name" value="biotinyl_domain"/>
    <property type="match status" value="1"/>
</dbReference>
<keyword evidence="19" id="KW-1185">Reference proteome</keyword>
<dbReference type="Pfam" id="PF00364">
    <property type="entry name" value="Biotin_lipoyl"/>
    <property type="match status" value="1"/>
</dbReference>
<protein>
    <recommendedName>
        <fullName evidence="3">propionyl-CoA carboxylase</fullName>
        <ecNumber evidence="3">6.4.1.3</ecNumber>
    </recommendedName>
</protein>
<dbReference type="InterPro" id="IPR005481">
    <property type="entry name" value="BC-like_N"/>
</dbReference>
<dbReference type="InterPro" id="IPR011053">
    <property type="entry name" value="Single_hybrid_motif"/>
</dbReference>
<keyword evidence="7 14" id="KW-0067">ATP-binding</keyword>
<evidence type="ECO:0000259" key="16">
    <source>
        <dbReference type="PROSITE" id="PS50975"/>
    </source>
</evidence>
<evidence type="ECO:0000256" key="7">
    <source>
        <dbReference type="ARBA" id="ARBA00022840"/>
    </source>
</evidence>
<dbReference type="Pfam" id="PF18140">
    <property type="entry name" value="PCC_BT"/>
    <property type="match status" value="1"/>
</dbReference>
<accession>A0ABT1LFJ0</accession>
<dbReference type="Pfam" id="PF02785">
    <property type="entry name" value="Biotin_carb_C"/>
    <property type="match status" value="1"/>
</dbReference>
<evidence type="ECO:0000256" key="4">
    <source>
        <dbReference type="ARBA" id="ARBA00022598"/>
    </source>
</evidence>
<dbReference type="PROSITE" id="PS00867">
    <property type="entry name" value="CPSASE_2"/>
    <property type="match status" value="1"/>
</dbReference>
<dbReference type="NCBIfam" id="NF006367">
    <property type="entry name" value="PRK08591.1"/>
    <property type="match status" value="1"/>
</dbReference>
<dbReference type="Gene3D" id="3.30.470.20">
    <property type="entry name" value="ATP-grasp fold, B domain"/>
    <property type="match status" value="1"/>
</dbReference>
<dbReference type="InterPro" id="IPR000089">
    <property type="entry name" value="Biotin_lipoyl"/>
</dbReference>
<keyword evidence="6 14" id="KW-0547">Nucleotide-binding</keyword>
<dbReference type="PROSITE" id="PS00866">
    <property type="entry name" value="CPSASE_1"/>
    <property type="match status" value="1"/>
</dbReference>
<dbReference type="InterPro" id="IPR011764">
    <property type="entry name" value="Biotin_carboxylation_dom"/>
</dbReference>
<dbReference type="InterPro" id="IPR005482">
    <property type="entry name" value="Biotin_COase_C"/>
</dbReference>
<organism evidence="18 19">
    <name type="scientific">Alsobacter ponti</name>
    <dbReference type="NCBI Taxonomy" id="2962936"/>
    <lineage>
        <taxon>Bacteria</taxon>
        <taxon>Pseudomonadati</taxon>
        <taxon>Pseudomonadota</taxon>
        <taxon>Alphaproteobacteria</taxon>
        <taxon>Hyphomicrobiales</taxon>
        <taxon>Alsobacteraceae</taxon>
        <taxon>Alsobacter</taxon>
    </lineage>
</organism>
<feature type="domain" description="ATP-grasp" evidence="16">
    <location>
        <begin position="120"/>
        <end position="317"/>
    </location>
</feature>
<dbReference type="PANTHER" id="PTHR18866">
    <property type="entry name" value="CARBOXYLASE:PYRUVATE/ACETYL-COA/PROPIONYL-COA CARBOXYLASE"/>
    <property type="match status" value="1"/>
</dbReference>
<dbReference type="SUPFAM" id="SSF56059">
    <property type="entry name" value="Glutathione synthetase ATP-binding domain-like"/>
    <property type="match status" value="1"/>
</dbReference>
<gene>
    <name evidence="18" type="ORF">NK718_10865</name>
</gene>
<dbReference type="RefSeq" id="WP_254741737.1">
    <property type="nucleotide sequence ID" value="NZ_JANCLU010000009.1"/>
</dbReference>
<evidence type="ECO:0000256" key="9">
    <source>
        <dbReference type="ARBA" id="ARBA00022963"/>
    </source>
</evidence>
<name>A0ABT1LFJ0_9HYPH</name>
<keyword evidence="12" id="KW-0092">Biotin</keyword>
<comment type="cofactor">
    <cofactor evidence="1">
        <name>biotin</name>
        <dbReference type="ChEBI" id="CHEBI:57586"/>
    </cofactor>
</comment>
<dbReference type="PROSITE" id="PS00188">
    <property type="entry name" value="BIOTIN"/>
    <property type="match status" value="1"/>
</dbReference>
<dbReference type="InterPro" id="IPR011761">
    <property type="entry name" value="ATP-grasp"/>
</dbReference>
<evidence type="ECO:0000256" key="8">
    <source>
        <dbReference type="ARBA" id="ARBA00022842"/>
    </source>
</evidence>
<dbReference type="InterPro" id="IPR005479">
    <property type="entry name" value="CPAse_ATP-bd"/>
</dbReference>
<dbReference type="PANTHER" id="PTHR18866:SF33">
    <property type="entry name" value="METHYLCROTONOYL-COA CARBOXYLASE SUBUNIT ALPHA, MITOCHONDRIAL-RELATED"/>
    <property type="match status" value="1"/>
</dbReference>
<comment type="pathway">
    <text evidence="2">Metabolic intermediate metabolism; propanoyl-CoA degradation; succinyl-CoA from propanoyl-CoA: step 1/3.</text>
</comment>
<keyword evidence="8" id="KW-0460">Magnesium</keyword>
<evidence type="ECO:0000256" key="10">
    <source>
        <dbReference type="ARBA" id="ARBA00023098"/>
    </source>
</evidence>
<dbReference type="SUPFAM" id="SSF51230">
    <property type="entry name" value="Single hybrid motif"/>
    <property type="match status" value="1"/>
</dbReference>
<dbReference type="SUPFAM" id="SSF51246">
    <property type="entry name" value="Rudiment single hybrid motif"/>
    <property type="match status" value="1"/>
</dbReference>
<evidence type="ECO:0000313" key="19">
    <source>
        <dbReference type="Proteomes" id="UP001205890"/>
    </source>
</evidence>
<dbReference type="Pfam" id="PF00289">
    <property type="entry name" value="Biotin_carb_N"/>
    <property type="match status" value="1"/>
</dbReference>
<evidence type="ECO:0000259" key="17">
    <source>
        <dbReference type="PROSITE" id="PS50979"/>
    </source>
</evidence>